<name>A0A5C3NS95_9AGAM</name>
<dbReference type="OrthoDB" id="6509636at2759"/>
<dbReference type="SUPFAM" id="SSF56801">
    <property type="entry name" value="Acetyl-CoA synthetase-like"/>
    <property type="match status" value="1"/>
</dbReference>
<feature type="domain" description="AMP-binding enzyme C-terminal" evidence="2">
    <location>
        <begin position="466"/>
        <end position="553"/>
    </location>
</feature>
<organism evidence="3 4">
    <name type="scientific">Heliocybe sulcata</name>
    <dbReference type="NCBI Taxonomy" id="5364"/>
    <lineage>
        <taxon>Eukaryota</taxon>
        <taxon>Fungi</taxon>
        <taxon>Dikarya</taxon>
        <taxon>Basidiomycota</taxon>
        <taxon>Agaricomycotina</taxon>
        <taxon>Agaricomycetes</taxon>
        <taxon>Gloeophyllales</taxon>
        <taxon>Gloeophyllaceae</taxon>
        <taxon>Heliocybe</taxon>
    </lineage>
</organism>
<dbReference type="Pfam" id="PF13193">
    <property type="entry name" value="AMP-binding_C"/>
    <property type="match status" value="1"/>
</dbReference>
<evidence type="ECO:0000259" key="1">
    <source>
        <dbReference type="Pfam" id="PF00501"/>
    </source>
</evidence>
<dbReference type="Pfam" id="PF00501">
    <property type="entry name" value="AMP-binding"/>
    <property type="match status" value="1"/>
</dbReference>
<dbReference type="EMBL" id="ML213503">
    <property type="protein sequence ID" value="TFK56581.1"/>
    <property type="molecule type" value="Genomic_DNA"/>
</dbReference>
<dbReference type="STRING" id="5364.A0A5C3NS95"/>
<reference evidence="3 4" key="1">
    <citation type="journal article" date="2019" name="Nat. Ecol. Evol.">
        <title>Megaphylogeny resolves global patterns of mushroom evolution.</title>
        <authorList>
            <person name="Varga T."/>
            <person name="Krizsan K."/>
            <person name="Foldi C."/>
            <person name="Dima B."/>
            <person name="Sanchez-Garcia M."/>
            <person name="Sanchez-Ramirez S."/>
            <person name="Szollosi G.J."/>
            <person name="Szarkandi J.G."/>
            <person name="Papp V."/>
            <person name="Albert L."/>
            <person name="Andreopoulos W."/>
            <person name="Angelini C."/>
            <person name="Antonin V."/>
            <person name="Barry K.W."/>
            <person name="Bougher N.L."/>
            <person name="Buchanan P."/>
            <person name="Buyck B."/>
            <person name="Bense V."/>
            <person name="Catcheside P."/>
            <person name="Chovatia M."/>
            <person name="Cooper J."/>
            <person name="Damon W."/>
            <person name="Desjardin D."/>
            <person name="Finy P."/>
            <person name="Geml J."/>
            <person name="Haridas S."/>
            <person name="Hughes K."/>
            <person name="Justo A."/>
            <person name="Karasinski D."/>
            <person name="Kautmanova I."/>
            <person name="Kiss B."/>
            <person name="Kocsube S."/>
            <person name="Kotiranta H."/>
            <person name="LaButti K.M."/>
            <person name="Lechner B.E."/>
            <person name="Liimatainen K."/>
            <person name="Lipzen A."/>
            <person name="Lukacs Z."/>
            <person name="Mihaltcheva S."/>
            <person name="Morgado L.N."/>
            <person name="Niskanen T."/>
            <person name="Noordeloos M.E."/>
            <person name="Ohm R.A."/>
            <person name="Ortiz-Santana B."/>
            <person name="Ovrebo C."/>
            <person name="Racz N."/>
            <person name="Riley R."/>
            <person name="Savchenko A."/>
            <person name="Shiryaev A."/>
            <person name="Soop K."/>
            <person name="Spirin V."/>
            <person name="Szebenyi C."/>
            <person name="Tomsovsky M."/>
            <person name="Tulloss R.E."/>
            <person name="Uehling J."/>
            <person name="Grigoriev I.V."/>
            <person name="Vagvolgyi C."/>
            <person name="Papp T."/>
            <person name="Martin F.M."/>
            <person name="Miettinen O."/>
            <person name="Hibbett D.S."/>
            <person name="Nagy L.G."/>
        </authorList>
    </citation>
    <scope>NUCLEOTIDE SEQUENCE [LARGE SCALE GENOMIC DNA]</scope>
    <source>
        <strain evidence="3 4">OMC1185</strain>
    </source>
</reference>
<keyword evidence="4" id="KW-1185">Reference proteome</keyword>
<dbReference type="PANTHER" id="PTHR24096">
    <property type="entry name" value="LONG-CHAIN-FATTY-ACID--COA LIGASE"/>
    <property type="match status" value="1"/>
</dbReference>
<evidence type="ECO:0000313" key="3">
    <source>
        <dbReference type="EMBL" id="TFK56581.1"/>
    </source>
</evidence>
<dbReference type="InterPro" id="IPR020845">
    <property type="entry name" value="AMP-binding_CS"/>
</dbReference>
<dbReference type="InterPro" id="IPR045851">
    <property type="entry name" value="AMP-bd_C_sf"/>
</dbReference>
<dbReference type="InterPro" id="IPR000873">
    <property type="entry name" value="AMP-dep_synth/lig_dom"/>
</dbReference>
<dbReference type="Proteomes" id="UP000305948">
    <property type="component" value="Unassembled WGS sequence"/>
</dbReference>
<feature type="domain" description="AMP-dependent synthetase/ligase" evidence="1">
    <location>
        <begin position="47"/>
        <end position="416"/>
    </location>
</feature>
<dbReference type="PROSITE" id="PS00455">
    <property type="entry name" value="AMP_BINDING"/>
    <property type="match status" value="1"/>
</dbReference>
<proteinExistence type="predicted"/>
<dbReference type="CDD" id="cd05911">
    <property type="entry name" value="Firefly_Luc_like"/>
    <property type="match status" value="1"/>
</dbReference>
<protein>
    <submittedName>
        <fullName evidence="3">Phenylacetyl-CoA ligase</fullName>
    </submittedName>
</protein>
<evidence type="ECO:0000259" key="2">
    <source>
        <dbReference type="Pfam" id="PF13193"/>
    </source>
</evidence>
<dbReference type="PANTHER" id="PTHR24096:SF422">
    <property type="entry name" value="BCDNA.GH02901"/>
    <property type="match status" value="1"/>
</dbReference>
<gene>
    <name evidence="3" type="ORF">OE88DRAFT_33869</name>
</gene>
<dbReference type="InterPro" id="IPR042099">
    <property type="entry name" value="ANL_N_sf"/>
</dbReference>
<keyword evidence="3" id="KW-0436">Ligase</keyword>
<dbReference type="Gene3D" id="3.30.300.30">
    <property type="match status" value="1"/>
</dbReference>
<sequence length="578" mass="63135">MTERYAPAGPVPHVPDDLTLVQFMLDSQHPTRPVRPDGVPWLIEDTTGRRVGSEEIRARVFGLANGLHSEFNIGEDDVVCLYSPNHIDYPVAIWATHRLGAIISGANPSYTAEELAYQISLVKAKLLIVHPDSLQTAITAANAAGISSDRIVLFDDGSTSGHRSRTVQRLIDDGLANPPSFVERRLKPGEAKAKLAFLSFSSGTTGRPKAVAIPHYAPIANVIQMAMHHKITVKSLPEDRRRFRPGDTAILVLPMYHIYGLVVNLHLMLYAAVTPVVIPRFNYENMLKSIVKYRIVHLFLVPPQVVLLCKHPVTKKYDLSHVKFCMAGAAPVSKELTEDLVKILPNADVGQGYGMTETCTVIAMIPTEQKIGVLGSAGQLIPGVVARVVKENGSLAKPGELGELVVKSPSNALGYFNNIEATKDSFIDGWVRTGDEVTIDENAELFVVDRLKEIMKVRGFQVAPAELEGHLLAHPDVADVCVVGISDEYSGEVPLAFIVPHENAVERMKDGPTEADKIKASIAKHVADHKTSYKHLAGGVEFIDSIPKNPSGKLLRRVLRDKAKAMKKSTAMTIKSKL</sequence>
<accession>A0A5C3NS95</accession>
<dbReference type="GO" id="GO:0016405">
    <property type="term" value="F:CoA-ligase activity"/>
    <property type="evidence" value="ECO:0007669"/>
    <property type="project" value="TreeGrafter"/>
</dbReference>
<dbReference type="Gene3D" id="3.40.50.12780">
    <property type="entry name" value="N-terminal domain of ligase-like"/>
    <property type="match status" value="1"/>
</dbReference>
<dbReference type="InterPro" id="IPR025110">
    <property type="entry name" value="AMP-bd_C"/>
</dbReference>
<evidence type="ECO:0000313" key="4">
    <source>
        <dbReference type="Proteomes" id="UP000305948"/>
    </source>
</evidence>
<dbReference type="AlphaFoldDB" id="A0A5C3NS95"/>